<protein>
    <recommendedName>
        <fullName evidence="3">WXG100 family type VII secretion target</fullName>
    </recommendedName>
</protein>
<sequence length="90" mass="10671">MPQAIVKPEELRKFCAHLKQFDSNLKEMSAKMNSHARQLATTWRDQEHQKFSEEFTQAMQPIQKLLEATEKYSQFLVRKAEAAEKYLQQK</sequence>
<dbReference type="Gene3D" id="1.10.287.850">
    <property type="entry name" value="HP0062-like domain"/>
    <property type="match status" value="1"/>
</dbReference>
<keyword evidence="2" id="KW-1185">Reference proteome</keyword>
<reference evidence="1 2" key="1">
    <citation type="submission" date="2019-08" db="EMBL/GenBank/DDBJ databases">
        <title>Complete genome sequence of Candidatus Uab amorphum.</title>
        <authorList>
            <person name="Shiratori T."/>
            <person name="Suzuki S."/>
            <person name="Kakizawa Y."/>
            <person name="Ishida K."/>
        </authorList>
    </citation>
    <scope>NUCLEOTIDE SEQUENCE [LARGE SCALE GENOMIC DNA]</scope>
    <source>
        <strain evidence="1 2">SRT547</strain>
    </source>
</reference>
<organism evidence="1 2">
    <name type="scientific">Uabimicrobium amorphum</name>
    <dbReference type="NCBI Taxonomy" id="2596890"/>
    <lineage>
        <taxon>Bacteria</taxon>
        <taxon>Pseudomonadati</taxon>
        <taxon>Planctomycetota</taxon>
        <taxon>Candidatus Uabimicrobiia</taxon>
        <taxon>Candidatus Uabimicrobiales</taxon>
        <taxon>Candidatus Uabimicrobiaceae</taxon>
        <taxon>Candidatus Uabimicrobium</taxon>
    </lineage>
</organism>
<dbReference type="InterPro" id="IPR010310">
    <property type="entry name" value="T7SS_ESAT-6-like"/>
</dbReference>
<dbReference type="KEGG" id="uam:UABAM_05599"/>
<dbReference type="OrthoDB" id="3035322at2"/>
<dbReference type="AlphaFoldDB" id="A0A5S9IT80"/>
<name>A0A5S9IT80_UABAM</name>
<dbReference type="EMBL" id="AP019860">
    <property type="protein sequence ID" value="BBM87196.1"/>
    <property type="molecule type" value="Genomic_DNA"/>
</dbReference>
<evidence type="ECO:0000313" key="2">
    <source>
        <dbReference type="Proteomes" id="UP000326354"/>
    </source>
</evidence>
<proteinExistence type="predicted"/>
<dbReference type="RefSeq" id="WP_151971223.1">
    <property type="nucleotide sequence ID" value="NZ_AP019860.1"/>
</dbReference>
<dbReference type="SUPFAM" id="SSF158414">
    <property type="entry name" value="HP0062-like"/>
    <property type="match status" value="1"/>
</dbReference>
<dbReference type="Proteomes" id="UP000326354">
    <property type="component" value="Chromosome"/>
</dbReference>
<dbReference type="InterPro" id="IPR029013">
    <property type="entry name" value="HP0062-like_sf"/>
</dbReference>
<gene>
    <name evidence="1" type="ORF">UABAM_05599</name>
</gene>
<accession>A0A5S9IT80</accession>
<evidence type="ECO:0000313" key="1">
    <source>
        <dbReference type="EMBL" id="BBM87196.1"/>
    </source>
</evidence>
<dbReference type="Pfam" id="PF06013">
    <property type="entry name" value="WXG100"/>
    <property type="match status" value="1"/>
</dbReference>
<evidence type="ECO:0008006" key="3">
    <source>
        <dbReference type="Google" id="ProtNLM"/>
    </source>
</evidence>